<evidence type="ECO:0000256" key="2">
    <source>
        <dbReference type="ARBA" id="ARBA00022723"/>
    </source>
</evidence>
<dbReference type="InterPro" id="IPR036849">
    <property type="entry name" value="Enolase-like_C_sf"/>
</dbReference>
<organism evidence="4 5">
    <name type="scientific">Actinomycetospora flava</name>
    <dbReference type="NCBI Taxonomy" id="3129232"/>
    <lineage>
        <taxon>Bacteria</taxon>
        <taxon>Bacillati</taxon>
        <taxon>Actinomycetota</taxon>
        <taxon>Actinomycetes</taxon>
        <taxon>Pseudonocardiales</taxon>
        <taxon>Pseudonocardiaceae</taxon>
        <taxon>Actinomycetospora</taxon>
    </lineage>
</organism>
<proteinExistence type="inferred from homology"/>
<name>A0ABU8LY35_9PSEU</name>
<evidence type="ECO:0000313" key="4">
    <source>
        <dbReference type="EMBL" id="MEJ2860045.1"/>
    </source>
</evidence>
<evidence type="ECO:0000256" key="1">
    <source>
        <dbReference type="ARBA" id="ARBA00008031"/>
    </source>
</evidence>
<keyword evidence="5" id="KW-1185">Reference proteome</keyword>
<comment type="caution">
    <text evidence="4">The sequence shown here is derived from an EMBL/GenBank/DDBJ whole genome shotgun (WGS) entry which is preliminary data.</text>
</comment>
<dbReference type="EMBL" id="JBBEGM010000001">
    <property type="protein sequence ID" value="MEJ2860045.1"/>
    <property type="molecule type" value="Genomic_DNA"/>
</dbReference>
<dbReference type="Pfam" id="PF02746">
    <property type="entry name" value="MR_MLE_N"/>
    <property type="match status" value="1"/>
</dbReference>
<dbReference type="SFLD" id="SFLDS00001">
    <property type="entry name" value="Enolase"/>
    <property type="match status" value="1"/>
</dbReference>
<dbReference type="InterPro" id="IPR029017">
    <property type="entry name" value="Enolase-like_N"/>
</dbReference>
<feature type="domain" description="Mandelate racemase/muconate lactonizing enzyme C-terminal" evidence="3">
    <location>
        <begin position="144"/>
        <end position="243"/>
    </location>
</feature>
<dbReference type="SFLD" id="SFLDG00180">
    <property type="entry name" value="muconate_cycloisomerase"/>
    <property type="match status" value="1"/>
</dbReference>
<dbReference type="InterPro" id="IPR029065">
    <property type="entry name" value="Enolase_C-like"/>
</dbReference>
<dbReference type="PANTHER" id="PTHR48080">
    <property type="entry name" value="D-GALACTONATE DEHYDRATASE-RELATED"/>
    <property type="match status" value="1"/>
</dbReference>
<dbReference type="PANTHER" id="PTHR48080:SF3">
    <property type="entry name" value="ENOLASE SUPERFAMILY MEMBER DDB_G0284701"/>
    <property type="match status" value="1"/>
</dbReference>
<comment type="similarity">
    <text evidence="1">Belongs to the mandelate racemase/muconate lactonizing enzyme family.</text>
</comment>
<gene>
    <name evidence="4" type="ORF">WCD58_02685</name>
</gene>
<sequence length="372" mass="38550">MRITRIALHAVDLPYAGGVYRLSGGRTYTSFDASIVRVTCDDGTEGWGESTPFGSTYVAAHPAGTRAGIGLLAPALLGHDPRRTERIGDLMDATLTGHHDARTALDVACWDAFGKSVGLPVCDLLGGSTDVPMAPTSSIGAGDPDAMRAAVADHRARGYRAHSVKIGALDAEGGPALDAERIAASLADRRHGETFLVDANGGLLVESALRMIAQLPPGLDLALEAPCASWRETAALRRRCPYPIVVDELAQLDADVHAAADVADGINLKISKAGGLTPGRRHRDLARAAGLTVSVQDTVGSSLSYAAILHLGATVPPRTLRGVLNSEDMVTRKVAALDTVVTAEGVLPGGSPGLGATVDEEALGEPVAVWET</sequence>
<dbReference type="InterPro" id="IPR034593">
    <property type="entry name" value="DgoD-like"/>
</dbReference>
<dbReference type="RefSeq" id="WP_337699204.1">
    <property type="nucleotide sequence ID" value="NZ_JBBEGM010000001.1"/>
</dbReference>
<dbReference type="InterPro" id="IPR013341">
    <property type="entry name" value="Mandelate_racemase_N_dom"/>
</dbReference>
<evidence type="ECO:0000313" key="5">
    <source>
        <dbReference type="Proteomes" id="UP001369736"/>
    </source>
</evidence>
<protein>
    <submittedName>
        <fullName evidence="4">Mandelate racemase/muconate lactonizing enzyme family protein</fullName>
    </submittedName>
</protein>
<dbReference type="InterPro" id="IPR013342">
    <property type="entry name" value="Mandelate_racemase_C"/>
</dbReference>
<dbReference type="SUPFAM" id="SSF54826">
    <property type="entry name" value="Enolase N-terminal domain-like"/>
    <property type="match status" value="1"/>
</dbReference>
<accession>A0ABU8LY35</accession>
<dbReference type="Pfam" id="PF13378">
    <property type="entry name" value="MR_MLE_C"/>
    <property type="match status" value="1"/>
</dbReference>
<dbReference type="SMART" id="SM00922">
    <property type="entry name" value="MR_MLE"/>
    <property type="match status" value="1"/>
</dbReference>
<dbReference type="SUPFAM" id="SSF51604">
    <property type="entry name" value="Enolase C-terminal domain-like"/>
    <property type="match status" value="1"/>
</dbReference>
<keyword evidence="2" id="KW-0479">Metal-binding</keyword>
<dbReference type="Gene3D" id="3.30.390.10">
    <property type="entry name" value="Enolase-like, N-terminal domain"/>
    <property type="match status" value="1"/>
</dbReference>
<evidence type="ECO:0000259" key="3">
    <source>
        <dbReference type="SMART" id="SM00922"/>
    </source>
</evidence>
<reference evidence="4 5" key="1">
    <citation type="submission" date="2024-03" db="EMBL/GenBank/DDBJ databases">
        <title>Actinomycetospora sp. OC33-EN07, a novel actinomycete isolated from wild orchid (Aerides multiflora).</title>
        <authorList>
            <person name="Suriyachadkun C."/>
        </authorList>
    </citation>
    <scope>NUCLEOTIDE SEQUENCE [LARGE SCALE GENOMIC DNA]</scope>
    <source>
        <strain evidence="4 5">OC33-EN07</strain>
    </source>
</reference>
<dbReference type="Gene3D" id="3.20.20.120">
    <property type="entry name" value="Enolase-like C-terminal domain"/>
    <property type="match status" value="1"/>
</dbReference>
<dbReference type="Proteomes" id="UP001369736">
    <property type="component" value="Unassembled WGS sequence"/>
</dbReference>